<evidence type="ECO:0000259" key="6">
    <source>
        <dbReference type="PROSITE" id="PS50507"/>
    </source>
</evidence>
<dbReference type="InterPro" id="IPR001205">
    <property type="entry name" value="RNA-dir_pol_C"/>
</dbReference>
<dbReference type="EMBL" id="MT129725">
    <property type="protein sequence ID" value="QIJ70081.1"/>
    <property type="molecule type" value="Genomic_RNA"/>
</dbReference>
<keyword evidence="5" id="KW-0693">Viral RNA replication</keyword>
<organism evidence="7">
    <name type="scientific">Puddy partiti-like virus</name>
    <dbReference type="NCBI Taxonomy" id="2716663"/>
    <lineage>
        <taxon>Viruses</taxon>
        <taxon>Riboviria</taxon>
        <taxon>Orthornavirae</taxon>
        <taxon>Pisuviricota</taxon>
        <taxon>Duplopiviricetes</taxon>
        <taxon>Durnavirales</taxon>
        <taxon>Partitiviridae</taxon>
    </lineage>
</organism>
<dbReference type="Gene3D" id="3.30.70.270">
    <property type="match status" value="1"/>
</dbReference>
<evidence type="ECO:0000256" key="5">
    <source>
        <dbReference type="ARBA" id="ARBA00022953"/>
    </source>
</evidence>
<dbReference type="GO" id="GO:0003723">
    <property type="term" value="F:RNA binding"/>
    <property type="evidence" value="ECO:0007669"/>
    <property type="project" value="InterPro"/>
</dbReference>
<evidence type="ECO:0000256" key="2">
    <source>
        <dbReference type="ARBA" id="ARBA00022679"/>
    </source>
</evidence>
<evidence type="ECO:0000256" key="3">
    <source>
        <dbReference type="ARBA" id="ARBA00022695"/>
    </source>
</evidence>
<dbReference type="InterPro" id="IPR043128">
    <property type="entry name" value="Rev_trsase/Diguanyl_cyclase"/>
</dbReference>
<dbReference type="InterPro" id="IPR007094">
    <property type="entry name" value="RNA-dir_pol_PSvirus"/>
</dbReference>
<keyword evidence="2" id="KW-0808">Transferase</keyword>
<dbReference type="Pfam" id="PF00680">
    <property type="entry name" value="RdRP_1"/>
    <property type="match status" value="1"/>
</dbReference>
<dbReference type="SUPFAM" id="SSF56672">
    <property type="entry name" value="DNA/RNA polymerases"/>
    <property type="match status" value="1"/>
</dbReference>
<dbReference type="GO" id="GO:0006351">
    <property type="term" value="P:DNA-templated transcription"/>
    <property type="evidence" value="ECO:0007669"/>
    <property type="project" value="InterPro"/>
</dbReference>
<feature type="domain" description="RdRp catalytic" evidence="6">
    <location>
        <begin position="227"/>
        <end position="355"/>
    </location>
</feature>
<keyword evidence="3" id="KW-0548">Nucleotidyltransferase</keyword>
<dbReference type="GO" id="GO:0000166">
    <property type="term" value="F:nucleotide binding"/>
    <property type="evidence" value="ECO:0007669"/>
    <property type="project" value="UniProtKB-KW"/>
</dbReference>
<sequence>MILENYQKDLQLFRRNRYRSKRLKSYFARFSKDDNTILIDPYVRDVLLAQGISVEESPRSIYSVEKLFEALSHYAPGKIPKPKPCAEFTAGVALAYKCFARKRDQLQLHILPMTPETIVYITSNPSGSPGVTNFGCTKAESQTRALERGIQTVQGEKKPEPCLAFKRTQFNEKTRLVWGYPYSMTFIEGLVAKPLLEQFKGGCSPMAFAMSTGALGTKLRVASYHKEWAYSLDMSQYDATISAQLIHIAFKILRTWFDEAEVEPVSGKTVGQIFNLIEKYFIHTPIIMPDGNVYYGKEHGVPSGSYFTQLVDSIVNVIIGGTISAKFNMHVSRREIFVLGDDLLMWSNRLMDLDVIAKYANEQFGVRLHGSEKSKRFHYDETIHYLGRDWTNGLPDLPEEEIVKRMVYPESFRKYAKDPDDRKRQVHMMLLAYAGTYRSAWRIAYRAIDSSDRNVHRGCGNTDVNVYIREGRKVELTPEHMSGLMRFLFREHMFGDTGDIPITAIQYWL</sequence>
<accession>A0A6G7PS49</accession>
<keyword evidence="1 7" id="KW-0696">RNA-directed RNA polymerase</keyword>
<dbReference type="GO" id="GO:0039694">
    <property type="term" value="P:viral RNA genome replication"/>
    <property type="evidence" value="ECO:0007669"/>
    <property type="project" value="InterPro"/>
</dbReference>
<name>A0A6G7PS49_9VIRU</name>
<evidence type="ECO:0000256" key="1">
    <source>
        <dbReference type="ARBA" id="ARBA00022484"/>
    </source>
</evidence>
<dbReference type="PROSITE" id="PS50507">
    <property type="entry name" value="RDRP_SSRNA_POS"/>
    <property type="match status" value="1"/>
</dbReference>
<evidence type="ECO:0000256" key="4">
    <source>
        <dbReference type="ARBA" id="ARBA00022741"/>
    </source>
</evidence>
<reference evidence="7" key="1">
    <citation type="submission" date="2020-02" db="EMBL/GenBank/DDBJ databases">
        <title>Comparative analysis of RNA virome composition in rabbits and associated ectoparasites.</title>
        <authorList>
            <person name="Mahar J.E."/>
            <person name="Shi M."/>
            <person name="Hall R.N."/>
            <person name="Strive T."/>
            <person name="Holmes E.C."/>
        </authorList>
    </citation>
    <scope>NUCLEOTIDE SEQUENCE</scope>
    <source>
        <strain evidence="7">GudgCC_DN40051-107</strain>
    </source>
</reference>
<dbReference type="GO" id="GO:0003968">
    <property type="term" value="F:RNA-directed RNA polymerase activity"/>
    <property type="evidence" value="ECO:0007669"/>
    <property type="project" value="UniProtKB-KW"/>
</dbReference>
<protein>
    <submittedName>
        <fullName evidence="7">RNA-dependent RNA polymerase</fullName>
    </submittedName>
</protein>
<proteinExistence type="predicted"/>
<keyword evidence="4" id="KW-0547">Nucleotide-binding</keyword>
<dbReference type="InterPro" id="IPR043502">
    <property type="entry name" value="DNA/RNA_pol_sf"/>
</dbReference>
<evidence type="ECO:0000313" key="7">
    <source>
        <dbReference type="EMBL" id="QIJ70081.1"/>
    </source>
</evidence>